<dbReference type="Proteomes" id="UP001404845">
    <property type="component" value="Unassembled WGS sequence"/>
</dbReference>
<evidence type="ECO:0000313" key="5">
    <source>
        <dbReference type="Proteomes" id="UP001404845"/>
    </source>
</evidence>
<name>A0ABU9Z9Z2_9HYPH</name>
<sequence length="136" mass="15077">MNRRDYRHALDDMLGAVDGIAQATAGRSFEAFCSDWLLKHGVERGIEIISEASRAVPDAVKALRPEIPWHQVRAIGKSYGTSITVCPIRSSGTSSSTRCRADASPSKCFGRRPATFHPTRMIQYDSLTFDHRNTLP</sequence>
<dbReference type="EMBL" id="JAQYXL010000001">
    <property type="protein sequence ID" value="MEN3228102.1"/>
    <property type="molecule type" value="Genomic_DNA"/>
</dbReference>
<dbReference type="Pfam" id="PF01934">
    <property type="entry name" value="HepT-like"/>
    <property type="match status" value="1"/>
</dbReference>
<reference evidence="4 5" key="1">
    <citation type="journal article" date="2023" name="PLoS ONE">
        <title>Complete genome assembly of Hawai'i environmental nontuberculous mycobacteria reveals unexpected co-isolation with methylobacteria.</title>
        <authorList>
            <person name="Hendrix J."/>
            <person name="Epperson L.E."/>
            <person name="Tong E.I."/>
            <person name="Chan Y.L."/>
            <person name="Hasan N.A."/>
            <person name="Dawrs S.N."/>
            <person name="Norton G.J."/>
            <person name="Virdi R."/>
            <person name="Crooks J.L."/>
            <person name="Chan E.D."/>
            <person name="Honda J.R."/>
            <person name="Strong M."/>
        </authorList>
    </citation>
    <scope>NUCLEOTIDE SEQUENCE [LARGE SCALE GENOMIC DNA]</scope>
    <source>
        <strain evidence="4 5">NJH_HI01</strain>
    </source>
</reference>
<evidence type="ECO:0000256" key="1">
    <source>
        <dbReference type="ARBA" id="ARBA00022649"/>
    </source>
</evidence>
<keyword evidence="2" id="KW-0540">Nuclease</keyword>
<evidence type="ECO:0000313" key="4">
    <source>
        <dbReference type="EMBL" id="MEN3228102.1"/>
    </source>
</evidence>
<accession>A0ABU9Z9Z2</accession>
<organism evidence="4 5">
    <name type="scientific">Methylorubrum rhodesianum</name>
    <dbReference type="NCBI Taxonomy" id="29427"/>
    <lineage>
        <taxon>Bacteria</taxon>
        <taxon>Pseudomonadati</taxon>
        <taxon>Pseudomonadota</taxon>
        <taxon>Alphaproteobacteria</taxon>
        <taxon>Hyphomicrobiales</taxon>
        <taxon>Methylobacteriaceae</taxon>
        <taxon>Methylorubrum</taxon>
    </lineage>
</organism>
<evidence type="ECO:0000256" key="2">
    <source>
        <dbReference type="ARBA" id="ARBA00022722"/>
    </source>
</evidence>
<keyword evidence="3" id="KW-0378">Hydrolase</keyword>
<proteinExistence type="predicted"/>
<dbReference type="RefSeq" id="WP_246417501.1">
    <property type="nucleotide sequence ID" value="NZ_JACHOS010000008.1"/>
</dbReference>
<protein>
    <submittedName>
        <fullName evidence="4">Uncharacterized protein</fullName>
    </submittedName>
</protein>
<keyword evidence="1" id="KW-1277">Toxin-antitoxin system</keyword>
<evidence type="ECO:0000256" key="3">
    <source>
        <dbReference type="ARBA" id="ARBA00022801"/>
    </source>
</evidence>
<dbReference type="InterPro" id="IPR008201">
    <property type="entry name" value="HepT-like"/>
</dbReference>
<gene>
    <name evidence="4" type="ORF">PUR21_10735</name>
</gene>
<keyword evidence="5" id="KW-1185">Reference proteome</keyword>
<comment type="caution">
    <text evidence="4">The sequence shown here is derived from an EMBL/GenBank/DDBJ whole genome shotgun (WGS) entry which is preliminary data.</text>
</comment>